<gene>
    <name evidence="1" type="ORF">GUH15_00030</name>
</gene>
<dbReference type="Proteomes" id="UP000653002">
    <property type="component" value="Unassembled WGS sequence"/>
</dbReference>
<name>A0A8I0H0V7_XANCI</name>
<dbReference type="AlphaFoldDB" id="A0A8I0H0V7"/>
<comment type="caution">
    <text evidence="1">The sequence shown here is derived from an EMBL/GenBank/DDBJ whole genome shotgun (WGS) entry which is preliminary data.</text>
</comment>
<accession>A0A8I0H0V7</accession>
<dbReference type="EMBL" id="JAABFR010000008">
    <property type="protein sequence ID" value="MBD4334487.1"/>
    <property type="molecule type" value="Genomic_DNA"/>
</dbReference>
<evidence type="ECO:0000313" key="2">
    <source>
        <dbReference type="Proteomes" id="UP000653002"/>
    </source>
</evidence>
<proteinExistence type="predicted"/>
<evidence type="ECO:0000313" key="1">
    <source>
        <dbReference type="EMBL" id="MBD4334487.1"/>
    </source>
</evidence>
<sequence length="81" mass="8770">YLARVYQNSSGSLVYVEGRSTLSLGQEGELIYAGAEGADLEISAGQEPQRTVEICQKVCTLMRQVWSETGASGRLSLDSVR</sequence>
<reference evidence="1" key="1">
    <citation type="submission" date="2020-01" db="EMBL/GenBank/DDBJ databases">
        <authorList>
            <person name="Richard D."/>
        </authorList>
    </citation>
    <scope>NUCLEOTIDE SEQUENCE</scope>
    <source>
        <strain evidence="1">JP541</strain>
    </source>
</reference>
<protein>
    <submittedName>
        <fullName evidence="1">Uncharacterized protein</fullName>
    </submittedName>
</protein>
<organism evidence="1 2">
    <name type="scientific">Xanthomonas citri pv. citri</name>
    <dbReference type="NCBI Taxonomy" id="611301"/>
    <lineage>
        <taxon>Bacteria</taxon>
        <taxon>Pseudomonadati</taxon>
        <taxon>Pseudomonadota</taxon>
        <taxon>Gammaproteobacteria</taxon>
        <taxon>Lysobacterales</taxon>
        <taxon>Lysobacteraceae</taxon>
        <taxon>Xanthomonas</taxon>
    </lineage>
</organism>
<feature type="non-terminal residue" evidence="1">
    <location>
        <position position="1"/>
    </location>
</feature>
<feature type="non-terminal residue" evidence="1">
    <location>
        <position position="81"/>
    </location>
</feature>